<protein>
    <submittedName>
        <fullName evidence="1">Uncharacterized protein</fullName>
    </submittedName>
</protein>
<dbReference type="AlphaFoldDB" id="A0A5J4WWI3"/>
<comment type="caution">
    <text evidence="1">The sequence shown here is derived from an EMBL/GenBank/DDBJ whole genome shotgun (WGS) entry which is preliminary data.</text>
</comment>
<evidence type="ECO:0000313" key="1">
    <source>
        <dbReference type="EMBL" id="KAA6398609.1"/>
    </source>
</evidence>
<dbReference type="EMBL" id="SNRW01000918">
    <property type="protein sequence ID" value="KAA6398609.1"/>
    <property type="molecule type" value="Genomic_DNA"/>
</dbReference>
<evidence type="ECO:0000313" key="2">
    <source>
        <dbReference type="Proteomes" id="UP000324800"/>
    </source>
</evidence>
<proteinExistence type="predicted"/>
<accession>A0A5J4WWI3</accession>
<organism evidence="1 2">
    <name type="scientific">Streblomastix strix</name>
    <dbReference type="NCBI Taxonomy" id="222440"/>
    <lineage>
        <taxon>Eukaryota</taxon>
        <taxon>Metamonada</taxon>
        <taxon>Preaxostyla</taxon>
        <taxon>Oxymonadida</taxon>
        <taxon>Streblomastigidae</taxon>
        <taxon>Streblomastix</taxon>
    </lineage>
</organism>
<name>A0A5J4WWI3_9EUKA</name>
<sequence length="172" mass="19791">MISEWSDRKIRSFGLESGRLLYVINEAQEGIKYHGIPQFTCNCQWRIRRSSAFMEAWSLQSIACSYYEGAQDGCDSCVQCRMILNSLKHNIRLKQLIKTTNIQVIDYLPANQQFSACGLDRFAKYFVAFIGNQLCKIELSDNALFDIAVITSMMKFVLVAAEQYAKFLYSQF</sequence>
<dbReference type="Proteomes" id="UP000324800">
    <property type="component" value="Unassembled WGS sequence"/>
</dbReference>
<dbReference type="OrthoDB" id="6252103at2759"/>
<gene>
    <name evidence="1" type="ORF">EZS28_005865</name>
</gene>
<reference evidence="1 2" key="1">
    <citation type="submission" date="2019-03" db="EMBL/GenBank/DDBJ databases">
        <title>Single cell metagenomics reveals metabolic interactions within the superorganism composed of flagellate Streblomastix strix and complex community of Bacteroidetes bacteria on its surface.</title>
        <authorList>
            <person name="Treitli S.C."/>
            <person name="Kolisko M."/>
            <person name="Husnik F."/>
            <person name="Keeling P."/>
            <person name="Hampl V."/>
        </authorList>
    </citation>
    <scope>NUCLEOTIDE SEQUENCE [LARGE SCALE GENOMIC DNA]</scope>
    <source>
        <strain evidence="1">ST1C</strain>
    </source>
</reference>